<keyword evidence="2" id="KW-1185">Reference proteome</keyword>
<reference evidence="1 2" key="1">
    <citation type="submission" date="2019-09" db="EMBL/GenBank/DDBJ databases">
        <title>Genome sequence of Rhodovastum atsumiense, a diverse member of the Acetobacteraceae family of non-sulfur purple photosynthetic bacteria.</title>
        <authorList>
            <person name="Meyer T."/>
            <person name="Kyndt J."/>
        </authorList>
    </citation>
    <scope>NUCLEOTIDE SEQUENCE [LARGE SCALE GENOMIC DNA]</scope>
    <source>
        <strain evidence="1 2">DSM 21279</strain>
    </source>
</reference>
<dbReference type="AlphaFoldDB" id="A0A5M6IU88"/>
<dbReference type="Proteomes" id="UP000325255">
    <property type="component" value="Unassembled WGS sequence"/>
</dbReference>
<comment type="caution">
    <text evidence="1">The sequence shown here is derived from an EMBL/GenBank/DDBJ whole genome shotgun (WGS) entry which is preliminary data.</text>
</comment>
<gene>
    <name evidence="1" type="ORF">F1189_12470</name>
</gene>
<organism evidence="1 2">
    <name type="scientific">Rhodovastum atsumiense</name>
    <dbReference type="NCBI Taxonomy" id="504468"/>
    <lineage>
        <taxon>Bacteria</taxon>
        <taxon>Pseudomonadati</taxon>
        <taxon>Pseudomonadota</taxon>
        <taxon>Alphaproteobacteria</taxon>
        <taxon>Acetobacterales</taxon>
        <taxon>Acetobacteraceae</taxon>
        <taxon>Rhodovastum</taxon>
    </lineage>
</organism>
<evidence type="ECO:0000313" key="2">
    <source>
        <dbReference type="Proteomes" id="UP000325255"/>
    </source>
</evidence>
<dbReference type="RefSeq" id="WP_150041090.1">
    <property type="nucleotide sequence ID" value="NZ_OW485605.1"/>
</dbReference>
<dbReference type="EMBL" id="VWPK01000017">
    <property type="protein sequence ID" value="KAA5611844.1"/>
    <property type="molecule type" value="Genomic_DNA"/>
</dbReference>
<name>A0A5M6IU88_9PROT</name>
<accession>A0A5M6IU88</accession>
<proteinExistence type="predicted"/>
<sequence>MSHVNIHDIRDAVAALVEGSRGQMSGPYTAFVSPEVHAAVLEAYPDGVVRLTDGTAVQVREVAPFADDAEEAEDGDWADAAAADILDELSTRRGIGDELGLVDDDVLEEIRDSIATIIRDAAEAAKAAP</sequence>
<protein>
    <submittedName>
        <fullName evidence="1">Uncharacterized protein</fullName>
    </submittedName>
</protein>
<evidence type="ECO:0000313" key="1">
    <source>
        <dbReference type="EMBL" id="KAA5611844.1"/>
    </source>
</evidence>